<dbReference type="EMBL" id="LAZR01000387">
    <property type="protein sequence ID" value="KKN71243.1"/>
    <property type="molecule type" value="Genomic_DNA"/>
</dbReference>
<name>A0A0F9VZK2_9ZZZZ</name>
<gene>
    <name evidence="1" type="ORF">LCGC14_0422860</name>
</gene>
<evidence type="ECO:0000313" key="1">
    <source>
        <dbReference type="EMBL" id="KKN71243.1"/>
    </source>
</evidence>
<proteinExistence type="predicted"/>
<protein>
    <submittedName>
        <fullName evidence="1">Uncharacterized protein</fullName>
    </submittedName>
</protein>
<dbReference type="AlphaFoldDB" id="A0A0F9VZK2"/>
<sequence length="62" mass="7339">MSKGDKRRPRSTTREEQNLRDLYMNGRIGFATYEKKYKALMKRGLIKRDGLRIGNTFRNKSS</sequence>
<reference evidence="1" key="1">
    <citation type="journal article" date="2015" name="Nature">
        <title>Complex archaea that bridge the gap between prokaryotes and eukaryotes.</title>
        <authorList>
            <person name="Spang A."/>
            <person name="Saw J.H."/>
            <person name="Jorgensen S.L."/>
            <person name="Zaremba-Niedzwiedzka K."/>
            <person name="Martijn J."/>
            <person name="Lind A.E."/>
            <person name="van Eijk R."/>
            <person name="Schleper C."/>
            <person name="Guy L."/>
            <person name="Ettema T.J."/>
        </authorList>
    </citation>
    <scope>NUCLEOTIDE SEQUENCE</scope>
</reference>
<organism evidence="1">
    <name type="scientific">marine sediment metagenome</name>
    <dbReference type="NCBI Taxonomy" id="412755"/>
    <lineage>
        <taxon>unclassified sequences</taxon>
        <taxon>metagenomes</taxon>
        <taxon>ecological metagenomes</taxon>
    </lineage>
</organism>
<accession>A0A0F9VZK2</accession>
<comment type="caution">
    <text evidence="1">The sequence shown here is derived from an EMBL/GenBank/DDBJ whole genome shotgun (WGS) entry which is preliminary data.</text>
</comment>